<keyword evidence="3" id="KW-1185">Reference proteome</keyword>
<sequence length="570" mass="64361">MLPKRFISSLQLLAVSVFFTSCATTSDSRSLTENTTESTARSEPPVEQLSGENLFQLLLAEIATNRQELGAAAALYSQLGKDYNDVQALQRSVVLNQAIENYEEAYISASKWNTLRPNDETAVSALSLSALATGRLDESSAALSKWLSINPEAETTLLLAAFSEIDADQRMSFNNNLEALQQHYPENASLFYLSARLIYSDSEDALALTDTALDIEPTLEASLYRFQLLQDLNQIDEAKQQIEMIRSDYPQNRQVAILQARFIYQYYPADISALAKLHTQFPTDPIIARTYARAAFDQQQYDTANALYSRLLSHSEFNDEAHYFLGRIDVANAQPESAASHFSQIEQAPYLISGIAEWVSLGNIEDQADILAAIERAKQIDAPREPTYWRFQSNYFQLTEQPEFAWQALEDGVQRFPDNIPLLYDQAMMAAGTERAMVMEQNLLHILDLDPSNVNALNALGYTWADLSKNLDVAHDYINRALSEDNENPAFQDSKGWVLYRLGELEEALVWLQKAYAQFQNDEIAAHVAEVLWKLNRTQEARGLLTDIEQDYPGSHYIDYLKRLFGEATE</sequence>
<evidence type="ECO:0000313" key="3">
    <source>
        <dbReference type="Proteomes" id="UP000295793"/>
    </source>
</evidence>
<accession>A0A4R3I834</accession>
<dbReference type="PROSITE" id="PS51257">
    <property type="entry name" value="PROKAR_LIPOPROTEIN"/>
    <property type="match status" value="1"/>
</dbReference>
<keyword evidence="1" id="KW-0732">Signal</keyword>
<dbReference type="PANTHER" id="PTHR12558">
    <property type="entry name" value="CELL DIVISION CYCLE 16,23,27"/>
    <property type="match status" value="1"/>
</dbReference>
<dbReference type="AlphaFoldDB" id="A0A4R3I834"/>
<dbReference type="Gene3D" id="1.25.40.10">
    <property type="entry name" value="Tetratricopeptide repeat domain"/>
    <property type="match status" value="2"/>
</dbReference>
<protein>
    <submittedName>
        <fullName evidence="2">Tetratricopeptide repeat protein</fullName>
    </submittedName>
</protein>
<dbReference type="OrthoDB" id="9766710at2"/>
<name>A0A4R3I834_9GAMM</name>
<dbReference type="Proteomes" id="UP000295793">
    <property type="component" value="Unassembled WGS sequence"/>
</dbReference>
<dbReference type="InterPro" id="IPR011990">
    <property type="entry name" value="TPR-like_helical_dom_sf"/>
</dbReference>
<dbReference type="SUPFAM" id="SSF48452">
    <property type="entry name" value="TPR-like"/>
    <property type="match status" value="2"/>
</dbReference>
<dbReference type="RefSeq" id="WP_132701364.1">
    <property type="nucleotide sequence ID" value="NZ_SLZR01000006.1"/>
</dbReference>
<proteinExistence type="predicted"/>
<feature type="chain" id="PRO_5020329183" evidence="1">
    <location>
        <begin position="24"/>
        <end position="570"/>
    </location>
</feature>
<evidence type="ECO:0000313" key="2">
    <source>
        <dbReference type="EMBL" id="TCS41392.1"/>
    </source>
</evidence>
<comment type="caution">
    <text evidence="2">The sequence shown here is derived from an EMBL/GenBank/DDBJ whole genome shotgun (WGS) entry which is preliminary data.</text>
</comment>
<feature type="signal peptide" evidence="1">
    <location>
        <begin position="1"/>
        <end position="23"/>
    </location>
</feature>
<evidence type="ECO:0000256" key="1">
    <source>
        <dbReference type="SAM" id="SignalP"/>
    </source>
</evidence>
<dbReference type="EMBL" id="SLZR01000006">
    <property type="protein sequence ID" value="TCS41392.1"/>
    <property type="molecule type" value="Genomic_DNA"/>
</dbReference>
<dbReference type="Pfam" id="PF13432">
    <property type="entry name" value="TPR_16"/>
    <property type="match status" value="2"/>
</dbReference>
<dbReference type="PANTHER" id="PTHR12558:SF13">
    <property type="entry name" value="CELL DIVISION CYCLE PROTEIN 27 HOMOLOG"/>
    <property type="match status" value="1"/>
</dbReference>
<gene>
    <name evidence="2" type="ORF">BCF53_106123</name>
</gene>
<organism evidence="2 3">
    <name type="scientific">Reinekea marinisedimentorum</name>
    <dbReference type="NCBI Taxonomy" id="230495"/>
    <lineage>
        <taxon>Bacteria</taxon>
        <taxon>Pseudomonadati</taxon>
        <taxon>Pseudomonadota</taxon>
        <taxon>Gammaproteobacteria</taxon>
        <taxon>Oceanospirillales</taxon>
        <taxon>Saccharospirillaceae</taxon>
        <taxon>Reinekea</taxon>
    </lineage>
</organism>
<reference evidence="2 3" key="1">
    <citation type="submission" date="2019-03" db="EMBL/GenBank/DDBJ databases">
        <title>Genomic Encyclopedia of Archaeal and Bacterial Type Strains, Phase II (KMG-II): from individual species to whole genera.</title>
        <authorList>
            <person name="Goeker M."/>
        </authorList>
    </citation>
    <scope>NUCLEOTIDE SEQUENCE [LARGE SCALE GENOMIC DNA]</scope>
    <source>
        <strain evidence="2 3">DSM 15388</strain>
    </source>
</reference>